<keyword evidence="4" id="KW-0904">Protein phosphatase</keyword>
<dbReference type="AlphaFoldDB" id="H2XL49"/>
<comment type="similarity">
    <text evidence="1">Belongs to the protein-tyrosine phosphatase family.</text>
</comment>
<dbReference type="SUPFAM" id="SSF52799">
    <property type="entry name" value="(Phosphotyrosine protein) phosphatases II"/>
    <property type="match status" value="1"/>
</dbReference>
<dbReference type="GO" id="GO:0004725">
    <property type="term" value="F:protein tyrosine phosphatase activity"/>
    <property type="evidence" value="ECO:0000318"/>
    <property type="project" value="GO_Central"/>
</dbReference>
<reference evidence="7" key="3">
    <citation type="submission" date="2025-09" db="UniProtKB">
        <authorList>
            <consortium name="Ensembl"/>
        </authorList>
    </citation>
    <scope>IDENTIFICATION</scope>
</reference>
<dbReference type="EC" id="3.1.3.48" evidence="2"/>
<dbReference type="HOGENOM" id="CLU_001645_9_8_1"/>
<evidence type="ECO:0000256" key="4">
    <source>
        <dbReference type="ARBA" id="ARBA00022912"/>
    </source>
</evidence>
<dbReference type="InterPro" id="IPR029021">
    <property type="entry name" value="Prot-tyrosine_phosphatase-like"/>
</dbReference>
<dbReference type="Ensembl" id="ENSCINT00000035634.1">
    <property type="protein sequence ID" value="ENSCINP00000030381.1"/>
    <property type="gene ID" value="ENSCING00000025074.1"/>
</dbReference>
<dbReference type="SMART" id="SM00194">
    <property type="entry name" value="PTPc"/>
    <property type="match status" value="1"/>
</dbReference>
<proteinExistence type="inferred from homology"/>
<dbReference type="InterPro" id="IPR000242">
    <property type="entry name" value="PTP_cat"/>
</dbReference>
<dbReference type="FunFam" id="3.90.190.10:FF:000185">
    <property type="entry name" value="Predicted protein"/>
    <property type="match status" value="1"/>
</dbReference>
<dbReference type="PROSITE" id="PS50056">
    <property type="entry name" value="TYR_PHOSPHATASE_2"/>
    <property type="match status" value="1"/>
</dbReference>
<dbReference type="PROSITE" id="PS00383">
    <property type="entry name" value="TYR_PHOSPHATASE_1"/>
    <property type="match status" value="1"/>
</dbReference>
<feature type="domain" description="Tyrosine specific protein phosphatases" evidence="6">
    <location>
        <begin position="101"/>
        <end position="171"/>
    </location>
</feature>
<keyword evidence="3" id="KW-0378">Hydrolase</keyword>
<dbReference type="InterPro" id="IPR000387">
    <property type="entry name" value="Tyr_Pase_dom"/>
</dbReference>
<evidence type="ECO:0000256" key="3">
    <source>
        <dbReference type="ARBA" id="ARBA00022801"/>
    </source>
</evidence>
<feature type="domain" description="Tyrosine-protein phosphatase" evidence="5">
    <location>
        <begin position="1"/>
        <end position="180"/>
    </location>
</feature>
<evidence type="ECO:0000313" key="7">
    <source>
        <dbReference type="Ensembl" id="ENSCINP00000030381.1"/>
    </source>
</evidence>
<dbReference type="InterPro" id="IPR003595">
    <property type="entry name" value="Tyr_Pase_cat"/>
</dbReference>
<dbReference type="GeneTree" id="ENSGT00940000165633"/>
<protein>
    <recommendedName>
        <fullName evidence="2">protein-tyrosine-phosphatase</fullName>
        <ecNumber evidence="2">3.1.3.48</ecNumber>
    </recommendedName>
</protein>
<dbReference type="OMA" id="ICIHREF"/>
<evidence type="ECO:0000313" key="8">
    <source>
        <dbReference type="Proteomes" id="UP000008144"/>
    </source>
</evidence>
<dbReference type="InterPro" id="IPR016130">
    <property type="entry name" value="Tyr_Pase_AS"/>
</dbReference>
<dbReference type="SMART" id="SM00404">
    <property type="entry name" value="PTPc_motif"/>
    <property type="match status" value="1"/>
</dbReference>
<reference evidence="8" key="1">
    <citation type="journal article" date="2002" name="Science">
        <title>The draft genome of Ciona intestinalis: insights into chordate and vertebrate origins.</title>
        <authorList>
            <person name="Dehal P."/>
            <person name="Satou Y."/>
            <person name="Campbell R.K."/>
            <person name="Chapman J."/>
            <person name="Degnan B."/>
            <person name="De Tomaso A."/>
            <person name="Davidson B."/>
            <person name="Di Gregorio A."/>
            <person name="Gelpke M."/>
            <person name="Goodstein D.M."/>
            <person name="Harafuji N."/>
            <person name="Hastings K.E."/>
            <person name="Ho I."/>
            <person name="Hotta K."/>
            <person name="Huang W."/>
            <person name="Kawashima T."/>
            <person name="Lemaire P."/>
            <person name="Martinez D."/>
            <person name="Meinertzhagen I.A."/>
            <person name="Necula S."/>
            <person name="Nonaka M."/>
            <person name="Putnam N."/>
            <person name="Rash S."/>
            <person name="Saiga H."/>
            <person name="Satake M."/>
            <person name="Terry A."/>
            <person name="Yamada L."/>
            <person name="Wang H.G."/>
            <person name="Awazu S."/>
            <person name="Azumi K."/>
            <person name="Boore J."/>
            <person name="Branno M."/>
            <person name="Chin-Bow S."/>
            <person name="DeSantis R."/>
            <person name="Doyle S."/>
            <person name="Francino P."/>
            <person name="Keys D.N."/>
            <person name="Haga S."/>
            <person name="Hayashi H."/>
            <person name="Hino K."/>
            <person name="Imai K.S."/>
            <person name="Inaba K."/>
            <person name="Kano S."/>
            <person name="Kobayashi K."/>
            <person name="Kobayashi M."/>
            <person name="Lee B.I."/>
            <person name="Makabe K.W."/>
            <person name="Manohar C."/>
            <person name="Matassi G."/>
            <person name="Medina M."/>
            <person name="Mochizuki Y."/>
            <person name="Mount S."/>
            <person name="Morishita T."/>
            <person name="Miura S."/>
            <person name="Nakayama A."/>
            <person name="Nishizaka S."/>
            <person name="Nomoto H."/>
            <person name="Ohta F."/>
            <person name="Oishi K."/>
            <person name="Rigoutsos I."/>
            <person name="Sano M."/>
            <person name="Sasaki A."/>
            <person name="Sasakura Y."/>
            <person name="Shoguchi E."/>
            <person name="Shin-i T."/>
            <person name="Spagnuolo A."/>
            <person name="Stainier D."/>
            <person name="Suzuki M.M."/>
            <person name="Tassy O."/>
            <person name="Takatori N."/>
            <person name="Tokuoka M."/>
            <person name="Yagi K."/>
            <person name="Yoshizaki F."/>
            <person name="Wada S."/>
            <person name="Zhang C."/>
            <person name="Hyatt P.D."/>
            <person name="Larimer F."/>
            <person name="Detter C."/>
            <person name="Doggett N."/>
            <person name="Glavina T."/>
            <person name="Hawkins T."/>
            <person name="Richardson P."/>
            <person name="Lucas S."/>
            <person name="Kohara Y."/>
            <person name="Levine M."/>
            <person name="Satoh N."/>
            <person name="Rokhsar D.S."/>
        </authorList>
    </citation>
    <scope>NUCLEOTIDE SEQUENCE [LARGE SCALE GENOMIC DNA]</scope>
</reference>
<evidence type="ECO:0000259" key="6">
    <source>
        <dbReference type="PROSITE" id="PS50056"/>
    </source>
</evidence>
<dbReference type="PROSITE" id="PS50055">
    <property type="entry name" value="TYR_PHOSPHATASE_PTP"/>
    <property type="match status" value="1"/>
</dbReference>
<accession>H2XL49</accession>
<reference evidence="7" key="2">
    <citation type="submission" date="2025-08" db="UniProtKB">
        <authorList>
            <consortium name="Ensembl"/>
        </authorList>
    </citation>
    <scope>IDENTIFICATION</scope>
</reference>
<dbReference type="PRINTS" id="PR00700">
    <property type="entry name" value="PRTYPHPHTASE"/>
</dbReference>
<keyword evidence="8" id="KW-1185">Reference proteome</keyword>
<evidence type="ECO:0000256" key="1">
    <source>
        <dbReference type="ARBA" id="ARBA00009580"/>
    </source>
</evidence>
<dbReference type="PANTHER" id="PTHR19134">
    <property type="entry name" value="RECEPTOR-TYPE TYROSINE-PROTEIN PHOSPHATASE"/>
    <property type="match status" value="1"/>
</dbReference>
<dbReference type="InParanoid" id="H2XL49"/>
<organism evidence="7 8">
    <name type="scientific">Ciona intestinalis</name>
    <name type="common">Transparent sea squirt</name>
    <name type="synonym">Ascidia intestinalis</name>
    <dbReference type="NCBI Taxonomy" id="7719"/>
    <lineage>
        <taxon>Eukaryota</taxon>
        <taxon>Metazoa</taxon>
        <taxon>Chordata</taxon>
        <taxon>Tunicata</taxon>
        <taxon>Ascidiacea</taxon>
        <taxon>Phlebobranchia</taxon>
        <taxon>Cionidae</taxon>
        <taxon>Ciona</taxon>
    </lineage>
</organism>
<dbReference type="Pfam" id="PF00102">
    <property type="entry name" value="Y_phosphatase"/>
    <property type="match status" value="1"/>
</dbReference>
<dbReference type="Gene3D" id="3.90.190.10">
    <property type="entry name" value="Protein tyrosine phosphatase superfamily"/>
    <property type="match status" value="1"/>
</dbReference>
<evidence type="ECO:0000256" key="2">
    <source>
        <dbReference type="ARBA" id="ARBA00013064"/>
    </source>
</evidence>
<dbReference type="Proteomes" id="UP000008144">
    <property type="component" value="Unassembled WGS sequence"/>
</dbReference>
<sequence length="234" mass="27337">MKNTVVDFWAMVWEQRCPTIVMLTNLTENGKVKCEKYWPDKNSVYKCGDIHIVTMEETMHGCYVIRKLQVSMLDKNKRTIVQYQFLTWGEHDAPTTTSGFFKFFDQINEGNDGNEYTVVHCSDGVGRTGSFIAFNFILSTMEQNQQVDVYDVIMQLRKQRPYMVQTLEQYIFLHKLLLEDIVLDDCEVNVDDINMVISQLDKTNHIGKTILQTEYENLDLIEPIKTQQTMAMKM</sequence>
<evidence type="ECO:0000259" key="5">
    <source>
        <dbReference type="PROSITE" id="PS50055"/>
    </source>
</evidence>
<dbReference type="InterPro" id="IPR050348">
    <property type="entry name" value="Protein-Tyr_Phosphatase"/>
</dbReference>
<dbReference type="PANTHER" id="PTHR19134:SF562">
    <property type="entry name" value="PROTEIN-TYROSINE-PHOSPHATASE"/>
    <property type="match status" value="1"/>
</dbReference>
<dbReference type="GO" id="GO:0007165">
    <property type="term" value="P:signal transduction"/>
    <property type="evidence" value="ECO:0000318"/>
    <property type="project" value="GO_Central"/>
</dbReference>
<name>H2XL49_CIOIN</name>
<dbReference type="CDD" id="cd00047">
    <property type="entry name" value="PTPc"/>
    <property type="match status" value="1"/>
</dbReference>